<comment type="caution">
    <text evidence="3">The sequence shown here is derived from an EMBL/GenBank/DDBJ whole genome shotgun (WGS) entry which is preliminary data.</text>
</comment>
<accession>A0A0A6UD00</accession>
<feature type="chain" id="PRO_5038441301" evidence="2">
    <location>
        <begin position="18"/>
        <end position="401"/>
    </location>
</feature>
<dbReference type="PROSITE" id="PS51257">
    <property type="entry name" value="PROKAR_LIPOPROTEIN"/>
    <property type="match status" value="1"/>
</dbReference>
<evidence type="ECO:0000256" key="1">
    <source>
        <dbReference type="SAM" id="MobiDB-lite"/>
    </source>
</evidence>
<proteinExistence type="predicted"/>
<feature type="compositionally biased region" description="Low complexity" evidence="1">
    <location>
        <begin position="85"/>
        <end position="95"/>
    </location>
</feature>
<dbReference type="STRING" id="1869.MB27_34445"/>
<dbReference type="SUPFAM" id="SSF51126">
    <property type="entry name" value="Pectin lyase-like"/>
    <property type="match status" value="1"/>
</dbReference>
<sequence>MRIRRIALTLLLAGALAACQSAPPSTPVSAPSRPAPAAPAASSVTPPSAVAVTPPAKPATSAPVSATARPPAVKKLPRPGNASGRAAVPAAARAVDTSRPDRTIGDGTPASCTSAAVVKAVAAGGVITFDCGPSPVTIAMTATAKVRNNVAKVVLDGGGRVTLSGGGSRRILYMNVCDTAQGVSSASGHCHDKVTPRLTVQNLAFTRGNAAGGGDAAGGGGAIFVIGGGLRVIGSRFTGNRCERTGPDVGGGAIRVRLQGGNQPVYVVGSTFTGGECANGGALSGLHVSWTVLNSVFSGNAAVGKGANPARDGTPGGGSGGAIYLDGDDYDLKLDGTLIERNRAEEGGGAVFFVSNDRTGTLAVRNSTLRRNVSETFETTGLPGIFYLGKGDPAISGSKLG</sequence>
<evidence type="ECO:0000256" key="2">
    <source>
        <dbReference type="SAM" id="SignalP"/>
    </source>
</evidence>
<dbReference type="eggNOG" id="COG2931">
    <property type="taxonomic scope" value="Bacteria"/>
</dbReference>
<feature type="signal peptide" evidence="2">
    <location>
        <begin position="1"/>
        <end position="17"/>
    </location>
</feature>
<name>A0A0A6UD00_ACTUT</name>
<evidence type="ECO:0000313" key="3">
    <source>
        <dbReference type="EMBL" id="KHD73341.1"/>
    </source>
</evidence>
<keyword evidence="4" id="KW-1185">Reference proteome</keyword>
<feature type="region of interest" description="Disordered" evidence="1">
    <location>
        <begin position="21"/>
        <end position="110"/>
    </location>
</feature>
<gene>
    <name evidence="3" type="ORF">MB27_34445</name>
</gene>
<keyword evidence="2" id="KW-0732">Signal</keyword>
<dbReference type="AlphaFoldDB" id="A0A0A6UD00"/>
<reference evidence="3 4" key="1">
    <citation type="submission" date="2014-10" db="EMBL/GenBank/DDBJ databases">
        <title>Draft genome sequence of Actinoplanes utahensis NRRL 12052.</title>
        <authorList>
            <person name="Velasco-Bucheli B."/>
            <person name="del Cerro C."/>
            <person name="Hormigo D."/>
            <person name="Garcia J.L."/>
            <person name="Acebal C."/>
            <person name="Arroyo M."/>
            <person name="de la Mata I."/>
        </authorList>
    </citation>
    <scope>NUCLEOTIDE SEQUENCE [LARGE SCALE GENOMIC DNA]</scope>
    <source>
        <strain evidence="3 4">NRRL 12052</strain>
    </source>
</reference>
<organism evidence="3 4">
    <name type="scientific">Actinoplanes utahensis</name>
    <dbReference type="NCBI Taxonomy" id="1869"/>
    <lineage>
        <taxon>Bacteria</taxon>
        <taxon>Bacillati</taxon>
        <taxon>Actinomycetota</taxon>
        <taxon>Actinomycetes</taxon>
        <taxon>Micromonosporales</taxon>
        <taxon>Micromonosporaceae</taxon>
        <taxon>Actinoplanes</taxon>
    </lineage>
</organism>
<dbReference type="EMBL" id="JRTT01000131">
    <property type="protein sequence ID" value="KHD73341.1"/>
    <property type="molecule type" value="Genomic_DNA"/>
</dbReference>
<dbReference type="RefSeq" id="WP_043531869.1">
    <property type="nucleotide sequence ID" value="NZ_BAABKU010000044.1"/>
</dbReference>
<protein>
    <submittedName>
        <fullName evidence="3">Membrane protein</fullName>
    </submittedName>
</protein>
<dbReference type="Proteomes" id="UP000054537">
    <property type="component" value="Unassembled WGS sequence"/>
</dbReference>
<dbReference type="InterPro" id="IPR011050">
    <property type="entry name" value="Pectin_lyase_fold/virulence"/>
</dbReference>
<evidence type="ECO:0000313" key="4">
    <source>
        <dbReference type="Proteomes" id="UP000054537"/>
    </source>
</evidence>
<feature type="compositionally biased region" description="Low complexity" evidence="1">
    <location>
        <begin position="38"/>
        <end position="73"/>
    </location>
</feature>
<feature type="compositionally biased region" description="Low complexity" evidence="1">
    <location>
        <begin position="21"/>
        <end position="32"/>
    </location>
</feature>